<evidence type="ECO:0000313" key="2">
    <source>
        <dbReference type="EMBL" id="SFD84998.1"/>
    </source>
</evidence>
<dbReference type="AlphaFoldDB" id="A0A1I1VSG9"/>
<accession>A0A1I1VSG9</accession>
<dbReference type="GO" id="GO:0006310">
    <property type="term" value="P:DNA recombination"/>
    <property type="evidence" value="ECO:0007669"/>
    <property type="project" value="UniProtKB-KW"/>
</dbReference>
<dbReference type="OrthoDB" id="7363113at2"/>
<dbReference type="SUPFAM" id="SSF56349">
    <property type="entry name" value="DNA breaking-rejoining enzymes"/>
    <property type="match status" value="1"/>
</dbReference>
<sequence length="609" mass="68340">MTFDPFEDSFRGLGGEAAGAKTFYDVLEWLERDECPLGETARRTYAQAVRKAARLIGRAPDRIPACTAQFQSMFPNRDYARSWGKTFCAAKRWKRNVSAAINGATGIIAAQKERRARRDDWARLLAVLQQIAEKDRPSPFEIHPKQLICVQSCADTARKLDVRVTDIDHDLALCLYRAAPTKAAKDAVVEALCLIDQSRAMTDRRVESILPAQPIDFVRPERVEQVAIPAPLMQELETWVDLASRGRWSITDNAFMGGVSPTPYLNAAKKILTTAERADSLKLAELFTIASAFDERVLVAVVQFLRDLYKNNGAGAITPRTARGYFECLIPLLERNGEDTSSVRMILKTDSWLKAGRRSRTEMSPHVRSFCRNVVTDMNARIRFLSLHIQLRKKAILHLEAAQMTTGREAERHLERARRFGTCAAFAALETDAIPARVSSVLMTTFRGSAAWLCLGHRKADDGRITIPPAFVKNRKPIFATISATSRLRGLETLRWYEKVIRPLFGDHQDNVHFFPAVQKQGRPLPYATFKSWWSDCAAECGFPGLNPHMFRHGQASILVAENPGNWSLVAARLGDTEAVCRDIYAWIDHEKLVLAGQQELTKEFPSAA</sequence>
<evidence type="ECO:0000256" key="1">
    <source>
        <dbReference type="ARBA" id="ARBA00023172"/>
    </source>
</evidence>
<keyword evidence="3" id="KW-1185">Reference proteome</keyword>
<dbReference type="EMBL" id="FOMS01000003">
    <property type="protein sequence ID" value="SFD84998.1"/>
    <property type="molecule type" value="Genomic_DNA"/>
</dbReference>
<dbReference type="GO" id="GO:0015074">
    <property type="term" value="P:DNA integration"/>
    <property type="evidence" value="ECO:0007669"/>
    <property type="project" value="InterPro"/>
</dbReference>
<dbReference type="Proteomes" id="UP000325289">
    <property type="component" value="Unassembled WGS sequence"/>
</dbReference>
<dbReference type="InterPro" id="IPR013762">
    <property type="entry name" value="Integrase-like_cat_sf"/>
</dbReference>
<dbReference type="Gene3D" id="1.10.443.10">
    <property type="entry name" value="Intergrase catalytic core"/>
    <property type="match status" value="1"/>
</dbReference>
<gene>
    <name evidence="2" type="ORF">SAMN04515678_103337</name>
</gene>
<dbReference type="InterPro" id="IPR011010">
    <property type="entry name" value="DNA_brk_join_enz"/>
</dbReference>
<evidence type="ECO:0008006" key="4">
    <source>
        <dbReference type="Google" id="ProtNLM"/>
    </source>
</evidence>
<organism evidence="2 3">
    <name type="scientific">Roseivivax sediminis</name>
    <dbReference type="NCBI Taxonomy" id="936889"/>
    <lineage>
        <taxon>Bacteria</taxon>
        <taxon>Pseudomonadati</taxon>
        <taxon>Pseudomonadota</taxon>
        <taxon>Alphaproteobacteria</taxon>
        <taxon>Rhodobacterales</taxon>
        <taxon>Roseobacteraceae</taxon>
        <taxon>Roseivivax</taxon>
    </lineage>
</organism>
<protein>
    <recommendedName>
        <fullName evidence="4">Phage integrase family protein</fullName>
    </recommendedName>
</protein>
<proteinExistence type="predicted"/>
<dbReference type="RefSeq" id="WP_149755222.1">
    <property type="nucleotide sequence ID" value="NZ_FOMS01000003.1"/>
</dbReference>
<keyword evidence="1" id="KW-0233">DNA recombination</keyword>
<name>A0A1I1VSG9_9RHOB</name>
<dbReference type="GO" id="GO:0003677">
    <property type="term" value="F:DNA binding"/>
    <property type="evidence" value="ECO:0007669"/>
    <property type="project" value="InterPro"/>
</dbReference>
<reference evidence="2 3" key="1">
    <citation type="submission" date="2016-10" db="EMBL/GenBank/DDBJ databases">
        <authorList>
            <person name="Varghese N."/>
            <person name="Submissions S."/>
        </authorList>
    </citation>
    <scope>NUCLEOTIDE SEQUENCE [LARGE SCALE GENOMIC DNA]</scope>
    <source>
        <strain evidence="3">YIM D21,KCTC 23444,ACCC 10710</strain>
    </source>
</reference>
<evidence type="ECO:0000313" key="3">
    <source>
        <dbReference type="Proteomes" id="UP000325289"/>
    </source>
</evidence>